<dbReference type="Proteomes" id="UP001321473">
    <property type="component" value="Unassembled WGS sequence"/>
</dbReference>
<feature type="compositionally biased region" description="Basic and acidic residues" evidence="1">
    <location>
        <begin position="128"/>
        <end position="138"/>
    </location>
</feature>
<gene>
    <name evidence="2" type="ORF">V5799_012205</name>
</gene>
<dbReference type="EMBL" id="JARKHS020017159">
    <property type="protein sequence ID" value="KAK8773263.1"/>
    <property type="molecule type" value="Genomic_DNA"/>
</dbReference>
<protein>
    <submittedName>
        <fullName evidence="2">Uncharacterized protein</fullName>
    </submittedName>
</protein>
<proteinExistence type="predicted"/>
<feature type="compositionally biased region" description="Basic and acidic residues" evidence="1">
    <location>
        <begin position="52"/>
        <end position="69"/>
    </location>
</feature>
<feature type="compositionally biased region" description="Basic and acidic residues" evidence="1">
    <location>
        <begin position="33"/>
        <end position="42"/>
    </location>
</feature>
<reference evidence="2 3" key="1">
    <citation type="journal article" date="2023" name="Arcadia Sci">
        <title>De novo assembly of a long-read Amblyomma americanum tick genome.</title>
        <authorList>
            <person name="Chou S."/>
            <person name="Poskanzer K.E."/>
            <person name="Rollins M."/>
            <person name="Thuy-Boun P.S."/>
        </authorList>
    </citation>
    <scope>NUCLEOTIDE SEQUENCE [LARGE SCALE GENOMIC DNA]</scope>
    <source>
        <strain evidence="2">F_SG_1</strain>
        <tissue evidence="2">Salivary glands</tissue>
    </source>
</reference>
<keyword evidence="3" id="KW-1185">Reference proteome</keyword>
<feature type="region of interest" description="Disordered" evidence="1">
    <location>
        <begin position="22"/>
        <end position="70"/>
    </location>
</feature>
<evidence type="ECO:0000313" key="3">
    <source>
        <dbReference type="Proteomes" id="UP001321473"/>
    </source>
</evidence>
<comment type="caution">
    <text evidence="2">The sequence shown here is derived from an EMBL/GenBank/DDBJ whole genome shotgun (WGS) entry which is preliminary data.</text>
</comment>
<sequence length="138" mass="14997">MEGDDGRGFYLVDEVSADLELDEDSALAASVHTDQEKQRQAPEEEGSSDASEPDKKSEDKDDKSVEKLADAVQVFLDTEPPPAPTDSSEHDVTTMAEDGQMAYATMMSLQQAEGDSLAQAAQMPGDQPFKKDEDEEPK</sequence>
<feature type="region of interest" description="Disordered" evidence="1">
    <location>
        <begin position="111"/>
        <end position="138"/>
    </location>
</feature>
<accession>A0AAQ4EFF1</accession>
<name>A0AAQ4EFF1_AMBAM</name>
<evidence type="ECO:0000256" key="1">
    <source>
        <dbReference type="SAM" id="MobiDB-lite"/>
    </source>
</evidence>
<evidence type="ECO:0000313" key="2">
    <source>
        <dbReference type="EMBL" id="KAK8773263.1"/>
    </source>
</evidence>
<dbReference type="AlphaFoldDB" id="A0AAQ4EFF1"/>
<organism evidence="2 3">
    <name type="scientific">Amblyomma americanum</name>
    <name type="common">Lone star tick</name>
    <dbReference type="NCBI Taxonomy" id="6943"/>
    <lineage>
        <taxon>Eukaryota</taxon>
        <taxon>Metazoa</taxon>
        <taxon>Ecdysozoa</taxon>
        <taxon>Arthropoda</taxon>
        <taxon>Chelicerata</taxon>
        <taxon>Arachnida</taxon>
        <taxon>Acari</taxon>
        <taxon>Parasitiformes</taxon>
        <taxon>Ixodida</taxon>
        <taxon>Ixodoidea</taxon>
        <taxon>Ixodidae</taxon>
        <taxon>Amblyomminae</taxon>
        <taxon>Amblyomma</taxon>
    </lineage>
</organism>